<evidence type="ECO:0000313" key="8">
    <source>
        <dbReference type="Proteomes" id="UP000410492"/>
    </source>
</evidence>
<dbReference type="GO" id="GO:0005739">
    <property type="term" value="C:mitochondrion"/>
    <property type="evidence" value="ECO:0007669"/>
    <property type="project" value="UniProtKB-SubCell"/>
</dbReference>
<evidence type="ECO:0000256" key="1">
    <source>
        <dbReference type="ARBA" id="ARBA00004173"/>
    </source>
</evidence>
<proteinExistence type="inferred from homology"/>
<dbReference type="PANTHER" id="PTHR46203:SF1">
    <property type="entry name" value="MITOCHONDRIAL TRANSLATION RELEASE FACTOR IN RESCUE"/>
    <property type="match status" value="1"/>
</dbReference>
<dbReference type="InterPro" id="IPR000352">
    <property type="entry name" value="Pep_chain_release_fac_I"/>
</dbReference>
<dbReference type="Proteomes" id="UP000410492">
    <property type="component" value="Unassembled WGS sequence"/>
</dbReference>
<accession>A0A653BLT7</accession>
<keyword evidence="8" id="KW-1185">Reference proteome</keyword>
<dbReference type="GO" id="GO:0003747">
    <property type="term" value="F:translation release factor activity"/>
    <property type="evidence" value="ECO:0007669"/>
    <property type="project" value="InterPro"/>
</dbReference>
<dbReference type="Pfam" id="PF00472">
    <property type="entry name" value="RF-1"/>
    <property type="match status" value="1"/>
</dbReference>
<gene>
    <name evidence="7" type="ORF">CALMAC_LOCUS1992</name>
</gene>
<keyword evidence="3" id="KW-0809">Transit peptide</keyword>
<dbReference type="OrthoDB" id="277888at2759"/>
<comment type="subcellular location">
    <subcellularLocation>
        <location evidence="1">Mitochondrion</location>
    </subcellularLocation>
</comment>
<dbReference type="InterPro" id="IPR045853">
    <property type="entry name" value="Pep_chain_release_fac_I_sf"/>
</dbReference>
<evidence type="ECO:0000259" key="6">
    <source>
        <dbReference type="Pfam" id="PF00472"/>
    </source>
</evidence>
<dbReference type="Gene3D" id="3.30.160.20">
    <property type="match status" value="1"/>
</dbReference>
<evidence type="ECO:0000313" key="7">
    <source>
        <dbReference type="EMBL" id="VEN36340.1"/>
    </source>
</evidence>
<protein>
    <recommendedName>
        <fullName evidence="6">Prokaryotic-type class I peptide chain release factors domain-containing protein</fullName>
    </recommendedName>
</protein>
<reference evidence="7 8" key="1">
    <citation type="submission" date="2019-01" db="EMBL/GenBank/DDBJ databases">
        <authorList>
            <person name="Sayadi A."/>
        </authorList>
    </citation>
    <scope>NUCLEOTIDE SEQUENCE [LARGE SCALE GENOMIC DNA]</scope>
</reference>
<keyword evidence="4" id="KW-0496">Mitochondrion</keyword>
<comment type="similarity">
    <text evidence="2">Belongs to the prokaryotic/mitochondrial release factor family.</text>
</comment>
<dbReference type="SUPFAM" id="SSF75620">
    <property type="entry name" value="Release factor"/>
    <property type="match status" value="1"/>
</dbReference>
<organism evidence="7 8">
    <name type="scientific">Callosobruchus maculatus</name>
    <name type="common">Southern cowpea weevil</name>
    <name type="synonym">Pulse bruchid</name>
    <dbReference type="NCBI Taxonomy" id="64391"/>
    <lineage>
        <taxon>Eukaryota</taxon>
        <taxon>Metazoa</taxon>
        <taxon>Ecdysozoa</taxon>
        <taxon>Arthropoda</taxon>
        <taxon>Hexapoda</taxon>
        <taxon>Insecta</taxon>
        <taxon>Pterygota</taxon>
        <taxon>Neoptera</taxon>
        <taxon>Endopterygota</taxon>
        <taxon>Coleoptera</taxon>
        <taxon>Polyphaga</taxon>
        <taxon>Cucujiformia</taxon>
        <taxon>Chrysomeloidea</taxon>
        <taxon>Chrysomelidae</taxon>
        <taxon>Bruchinae</taxon>
        <taxon>Bruchini</taxon>
        <taxon>Callosobruchus</taxon>
    </lineage>
</organism>
<evidence type="ECO:0000256" key="2">
    <source>
        <dbReference type="ARBA" id="ARBA00010835"/>
    </source>
</evidence>
<name>A0A653BLT7_CALMS</name>
<sequence length="172" mass="19665">MQLRTSLATIGTMSLICRWKHTIDYSMVPKLLDKDVEETHVRGWGPGGQNVNKTANCVVLKHLPTGIVVKCHETRYLEQNRKRARANLITKLDNLINGEKSVEAQMKALEKRKSESREEKSEKKRKLKEISEAYRDRNLTILPSKQGRTYQLELYMSCGDVLSNPPANSNII</sequence>
<feature type="domain" description="Prokaryotic-type class I peptide chain release factors" evidence="6">
    <location>
        <begin position="32"/>
        <end position="126"/>
    </location>
</feature>
<dbReference type="PANTHER" id="PTHR46203">
    <property type="entry name" value="PROBABLE PEPTIDE CHAIN RELEASE FACTOR C12ORF65"/>
    <property type="match status" value="1"/>
</dbReference>
<evidence type="ECO:0000256" key="4">
    <source>
        <dbReference type="ARBA" id="ARBA00023128"/>
    </source>
</evidence>
<feature type="coiled-coil region" evidence="5">
    <location>
        <begin position="92"/>
        <end position="137"/>
    </location>
</feature>
<dbReference type="InterPro" id="IPR052405">
    <property type="entry name" value="Mito_Transl_Release_Factor"/>
</dbReference>
<evidence type="ECO:0000256" key="5">
    <source>
        <dbReference type="SAM" id="Coils"/>
    </source>
</evidence>
<keyword evidence="5" id="KW-0175">Coiled coil</keyword>
<evidence type="ECO:0000256" key="3">
    <source>
        <dbReference type="ARBA" id="ARBA00022946"/>
    </source>
</evidence>
<dbReference type="EMBL" id="CAACVG010002335">
    <property type="protein sequence ID" value="VEN36340.1"/>
    <property type="molecule type" value="Genomic_DNA"/>
</dbReference>
<dbReference type="AlphaFoldDB" id="A0A653BLT7"/>